<dbReference type="SUPFAM" id="SSF47986">
    <property type="entry name" value="DEATH domain"/>
    <property type="match status" value="1"/>
</dbReference>
<dbReference type="AlphaFoldDB" id="A0A8J9ZZ28"/>
<evidence type="ECO:0000313" key="4">
    <source>
        <dbReference type="Proteomes" id="UP000838412"/>
    </source>
</evidence>
<feature type="compositionally biased region" description="Polar residues" evidence="1">
    <location>
        <begin position="612"/>
        <end position="624"/>
    </location>
</feature>
<dbReference type="CDD" id="cd01671">
    <property type="entry name" value="CARD"/>
    <property type="match status" value="1"/>
</dbReference>
<feature type="region of interest" description="Disordered" evidence="1">
    <location>
        <begin position="534"/>
        <end position="574"/>
    </location>
</feature>
<feature type="region of interest" description="Disordered" evidence="1">
    <location>
        <begin position="484"/>
        <end position="505"/>
    </location>
</feature>
<dbReference type="EMBL" id="OV696690">
    <property type="protein sequence ID" value="CAH1266185.1"/>
    <property type="molecule type" value="Genomic_DNA"/>
</dbReference>
<evidence type="ECO:0000313" key="3">
    <source>
        <dbReference type="EMBL" id="CAH1266185.1"/>
    </source>
</evidence>
<dbReference type="Proteomes" id="UP000838412">
    <property type="component" value="Chromosome 5"/>
</dbReference>
<dbReference type="PROSITE" id="PS50209">
    <property type="entry name" value="CARD"/>
    <property type="match status" value="1"/>
</dbReference>
<dbReference type="InterPro" id="IPR026315">
    <property type="entry name" value="Oaf"/>
</dbReference>
<feature type="region of interest" description="Disordered" evidence="1">
    <location>
        <begin position="96"/>
        <end position="137"/>
    </location>
</feature>
<dbReference type="PANTHER" id="PTHR13423:SF2">
    <property type="entry name" value="OUT AT FIRST PROTEIN HOMOLOG"/>
    <property type="match status" value="1"/>
</dbReference>
<proteinExistence type="predicted"/>
<dbReference type="GO" id="GO:0042981">
    <property type="term" value="P:regulation of apoptotic process"/>
    <property type="evidence" value="ECO:0007669"/>
    <property type="project" value="InterPro"/>
</dbReference>
<reference evidence="3" key="1">
    <citation type="submission" date="2022-01" db="EMBL/GenBank/DDBJ databases">
        <authorList>
            <person name="Braso-Vives M."/>
        </authorList>
    </citation>
    <scope>NUCLEOTIDE SEQUENCE</scope>
</reference>
<sequence>MNAGLQKSRRMEPVETIEDLIRNNYVLLRERLQVEKLIPHFIERRLLDFSDRQVVMSKTTILDKADALLELLTKKGSCKPEGFLEILKKGDHQHVADQLKRTSSQKEITEGASSARLGDNSTGTQGSEGSLGSSSDEESLQESFRLLRISEKIFEVLNDTEKLESWLLCFRQHVDDTMHFCKLSCKAKLRVERKVRRHARKIHKVVFSPLERELEQYDKIAKCFRLYSATLKKIEDGCVLCTLEFDDVPHLKSFLRGYRDGKLSETLTQELITEEMKQEGGPDLYVHVTLLVAKGSVGPDDEGSALEKTQHMPEDKEVQKTFPAFKPDSATPGLKKSISKSMDDIHAMQLQTHPVQKGTPQPDLCSLDLATTFVQDSRVKDWASDSLTNHLALRLAVKSRQLQESERKVKSTIELHSNKVEEQASVMLRLSAVVRELTHKLETAEKILSDKNSEIQQQKEAIKNLTAINEDLQAQNTKLAANVESKETREQASVKKKSKLLSDKNSEIQQQEEAIKNLTAVIEDLQAENTKLAAKAEGKETREHDLEVVPSSADVSGGGQSDEFTSDEAPTVHTQEGLLQTDPEAPAQQKATSPVLEQTGHGMEDISASEEVPTTNPPQESMQTDAEVPSDVSPNSDPQTGFHLEVTGTPADLYIRQRIQHTAQENLSDVQPPRSFDYETKDWITENCPDWNNREIKKTYMVPATFPDIPIKRDDIRGELAEKHVYDILEKFGNVTEQPMFVVHSYKFQELLDKETSQRKEVPHWLRGEHDFVIIHRTLGVILFEVIAGTTARQYIAATKQIDKNLMSLNCAVKRLSLKEDPRADEKKIEEEMMKYPGFVVMPNCSRQVAGNRKGCFKEDIQTVNAFQKWWDKNILREGEMTQAMYELMAIRFVGPLVTSCLRKVVLDTTHKRLIQLRKEQLSIFTEDVPKQYFMGPAGSGKTRLLVEKAKQVAVELKANERILIMCYNKPLSLYLASEFRQFPNVFVKTFVSLLLDVKGEATNLDTLSGEEEKKKIVLDCVQKLTSMPQSSHRYEHVFVDEGQDMFGIWWELIDLLHADSDEERRYKWVFFDNNQNVTMGPKMNITSGMKEDATPMNRIVRNTYNIFDCSQKLLSPSVGAKIAHGVTGPQVEWIDTLPTGSVSQCLQEGAEVLRKKIGELASEHVAMSDIVVLTRDKAKSEEVCEYLSSGSPGIPTQNAEKAIECSDSSKITVDSIRRFKGLEGKVVILLDPPFDDEMNMELNYVGMSRCFCLLIIITSKEKKQKYEEFTLEC</sequence>
<gene>
    <name evidence="3" type="primary">DEDD</name>
    <name evidence="3" type="ORF">BLAG_LOCUS19862</name>
</gene>
<feature type="domain" description="CARD" evidence="2">
    <location>
        <begin position="13"/>
        <end position="102"/>
    </location>
</feature>
<dbReference type="PANTHER" id="PTHR13423">
    <property type="entry name" value="OUT AT FIRST"/>
    <property type="match status" value="1"/>
</dbReference>
<feature type="compositionally biased region" description="Basic and acidic residues" evidence="1">
    <location>
        <begin position="484"/>
        <end position="493"/>
    </location>
</feature>
<name>A0A8J9ZZ28_BRALA</name>
<keyword evidence="4" id="KW-1185">Reference proteome</keyword>
<dbReference type="InterPro" id="IPR027417">
    <property type="entry name" value="P-loop_NTPase"/>
</dbReference>
<accession>A0A8J9ZZ28</accession>
<dbReference type="OrthoDB" id="6052143at2759"/>
<dbReference type="InterPro" id="IPR013087">
    <property type="entry name" value="Znf_C2H2_type"/>
</dbReference>
<feature type="compositionally biased region" description="Basic and acidic residues" evidence="1">
    <location>
        <begin position="534"/>
        <end position="547"/>
    </location>
</feature>
<protein>
    <submittedName>
        <fullName evidence="3">DEDD protein</fullName>
    </submittedName>
</protein>
<evidence type="ECO:0000256" key="1">
    <source>
        <dbReference type="SAM" id="MobiDB-lite"/>
    </source>
</evidence>
<dbReference type="Pfam" id="PF20694">
    <property type="entry name" value="TRADD-like_N"/>
    <property type="match status" value="1"/>
</dbReference>
<dbReference type="Gene3D" id="3.40.50.300">
    <property type="entry name" value="P-loop containing nucleotide triphosphate hydrolases"/>
    <property type="match status" value="2"/>
</dbReference>
<dbReference type="InterPro" id="IPR011029">
    <property type="entry name" value="DEATH-like_dom_sf"/>
</dbReference>
<organism evidence="3 4">
    <name type="scientific">Branchiostoma lanceolatum</name>
    <name type="common">Common lancelet</name>
    <name type="synonym">Amphioxus lanceolatum</name>
    <dbReference type="NCBI Taxonomy" id="7740"/>
    <lineage>
        <taxon>Eukaryota</taxon>
        <taxon>Metazoa</taxon>
        <taxon>Chordata</taxon>
        <taxon>Cephalochordata</taxon>
        <taxon>Leptocardii</taxon>
        <taxon>Amphioxiformes</taxon>
        <taxon>Branchiostomatidae</taxon>
        <taxon>Branchiostoma</taxon>
    </lineage>
</organism>
<evidence type="ECO:0000259" key="2">
    <source>
        <dbReference type="PROSITE" id="PS50209"/>
    </source>
</evidence>
<dbReference type="Gene3D" id="1.10.533.10">
    <property type="entry name" value="Death Domain, Fas"/>
    <property type="match status" value="1"/>
</dbReference>
<dbReference type="Pfam" id="PF00619">
    <property type="entry name" value="CARD"/>
    <property type="match status" value="1"/>
</dbReference>
<feature type="compositionally biased region" description="Low complexity" evidence="1">
    <location>
        <begin position="121"/>
        <end position="134"/>
    </location>
</feature>
<feature type="region of interest" description="Disordered" evidence="1">
    <location>
        <begin position="606"/>
        <end position="643"/>
    </location>
</feature>
<dbReference type="InterPro" id="IPR001315">
    <property type="entry name" value="CARD"/>
</dbReference>
<dbReference type="SUPFAM" id="SSF52540">
    <property type="entry name" value="P-loop containing nucleoside triphosphate hydrolases"/>
    <property type="match status" value="1"/>
</dbReference>
<dbReference type="InterPro" id="IPR049341">
    <property type="entry name" value="TRADD-like_N"/>
</dbReference>
<dbReference type="PROSITE" id="PS00028">
    <property type="entry name" value="ZINC_FINGER_C2H2_1"/>
    <property type="match status" value="1"/>
</dbReference>